<dbReference type="SUPFAM" id="SSF52047">
    <property type="entry name" value="RNI-like"/>
    <property type="match status" value="2"/>
</dbReference>
<dbReference type="PANTHER" id="PTHR24111">
    <property type="entry name" value="LEUCINE-RICH REPEAT-CONTAINING PROTEIN 34"/>
    <property type="match status" value="1"/>
</dbReference>
<keyword evidence="4" id="KW-0548">Nucleotidyltransferase</keyword>
<dbReference type="SMART" id="SM00368">
    <property type="entry name" value="LRR_RI"/>
    <property type="match status" value="12"/>
</dbReference>
<dbReference type="Pfam" id="PF13516">
    <property type="entry name" value="LRR_6"/>
    <property type="match status" value="8"/>
</dbReference>
<evidence type="ECO:0000256" key="1">
    <source>
        <dbReference type="ARBA" id="ARBA00009558"/>
    </source>
</evidence>
<reference evidence="9" key="1">
    <citation type="submission" date="2021-02" db="EMBL/GenBank/DDBJ databases">
        <authorList>
            <person name="Nowell W R."/>
        </authorList>
    </citation>
    <scope>NUCLEOTIDE SEQUENCE</scope>
</reference>
<evidence type="ECO:0000256" key="5">
    <source>
        <dbReference type="ARBA" id="ARBA00022737"/>
    </source>
</evidence>
<dbReference type="GO" id="GO:0016779">
    <property type="term" value="F:nucleotidyltransferase activity"/>
    <property type="evidence" value="ECO:0007669"/>
    <property type="project" value="UniProtKB-KW"/>
</dbReference>
<dbReference type="EMBL" id="CAJNOH010000020">
    <property type="protein sequence ID" value="CAF0767473.1"/>
    <property type="molecule type" value="Genomic_DNA"/>
</dbReference>
<organism evidence="9 11">
    <name type="scientific">Rotaria sordida</name>
    <dbReference type="NCBI Taxonomy" id="392033"/>
    <lineage>
        <taxon>Eukaryota</taxon>
        <taxon>Metazoa</taxon>
        <taxon>Spiralia</taxon>
        <taxon>Gnathifera</taxon>
        <taxon>Rotifera</taxon>
        <taxon>Eurotatoria</taxon>
        <taxon>Bdelloidea</taxon>
        <taxon>Philodinida</taxon>
        <taxon>Philodinidae</taxon>
        <taxon>Rotaria</taxon>
    </lineage>
</organism>
<evidence type="ECO:0000256" key="8">
    <source>
        <dbReference type="SAM" id="MobiDB-lite"/>
    </source>
</evidence>
<keyword evidence="12" id="KW-1185">Reference proteome</keyword>
<dbReference type="Proteomes" id="UP000663854">
    <property type="component" value="Unassembled WGS sequence"/>
</dbReference>
<protein>
    <recommendedName>
        <fullName evidence="7">NAD(P)(+)--arginine ADP-ribosyltransferase</fullName>
        <ecNumber evidence="7">2.4.2.31</ecNumber>
    </recommendedName>
    <alternativeName>
        <fullName evidence="7">Mono(ADP-ribosyl)transferase</fullName>
    </alternativeName>
</protein>
<dbReference type="InterPro" id="IPR001611">
    <property type="entry name" value="Leu-rich_rpt"/>
</dbReference>
<keyword evidence="2 7" id="KW-0328">Glycosyltransferase</keyword>
<dbReference type="InterPro" id="IPR000768">
    <property type="entry name" value="ART"/>
</dbReference>
<dbReference type="GO" id="GO:0106274">
    <property type="term" value="F:NAD+-protein-arginine ADP-ribosyltransferase activity"/>
    <property type="evidence" value="ECO:0007669"/>
    <property type="project" value="UniProtKB-EC"/>
</dbReference>
<comment type="catalytic activity">
    <reaction evidence="6 7">
        <text>L-arginyl-[protein] + NAD(+) = N(omega)-(ADP-D-ribosyl)-L-arginyl-[protein] + nicotinamide + H(+)</text>
        <dbReference type="Rhea" id="RHEA:19149"/>
        <dbReference type="Rhea" id="RHEA-COMP:10532"/>
        <dbReference type="Rhea" id="RHEA-COMP:15087"/>
        <dbReference type="ChEBI" id="CHEBI:15378"/>
        <dbReference type="ChEBI" id="CHEBI:17154"/>
        <dbReference type="ChEBI" id="CHEBI:29965"/>
        <dbReference type="ChEBI" id="CHEBI:57540"/>
        <dbReference type="ChEBI" id="CHEBI:142554"/>
        <dbReference type="EC" id="2.4.2.31"/>
    </reaction>
</comment>
<dbReference type="SUPFAM" id="SSF56399">
    <property type="entry name" value="ADP-ribosylation"/>
    <property type="match status" value="1"/>
</dbReference>
<dbReference type="InterPro" id="IPR052201">
    <property type="entry name" value="LRR-containing_regulator"/>
</dbReference>
<dbReference type="InterPro" id="IPR032675">
    <property type="entry name" value="LRR_dom_sf"/>
</dbReference>
<evidence type="ECO:0000313" key="11">
    <source>
        <dbReference type="Proteomes" id="UP000663854"/>
    </source>
</evidence>
<evidence type="ECO:0000256" key="4">
    <source>
        <dbReference type="ARBA" id="ARBA00022695"/>
    </source>
</evidence>
<gene>
    <name evidence="10" type="ORF">JXQ802_LOCUS38585</name>
    <name evidence="9" type="ORF">PYM288_LOCUS2927</name>
</gene>
<name>A0A813QG67_9BILA</name>
<evidence type="ECO:0000256" key="3">
    <source>
        <dbReference type="ARBA" id="ARBA00022679"/>
    </source>
</evidence>
<dbReference type="EMBL" id="CAJNOL010002152">
    <property type="protein sequence ID" value="CAF1468373.1"/>
    <property type="molecule type" value="Genomic_DNA"/>
</dbReference>
<keyword evidence="7" id="KW-0520">NAD</keyword>
<comment type="similarity">
    <text evidence="1 7">Belongs to the Arg-specific ADP-ribosyltransferase family.</text>
</comment>
<keyword evidence="3 7" id="KW-0808">Transferase</keyword>
<dbReference type="AlphaFoldDB" id="A0A813QG67"/>
<accession>A0A813QG67</accession>
<comment type="caution">
    <text evidence="9">The sequence shown here is derived from an EMBL/GenBank/DDBJ whole genome shotgun (WGS) entry which is preliminary data.</text>
</comment>
<sequence length="752" mass="85068">MTLIRVNQRFLDVQNEPQEMLLPIEDYEDTPLLSLKMSVGNLERMISKVIENANIATERSAYPANELSQDEAASICLYTMDWKISDRSLCARLNAALRSNDRSEIIPYFFYLKLFLTALCKLKSAKKTVWRGVKADLRNQYPIGKSFIWWGFSSCIESFDDIQSDQFLGKKGLRTVFQIECETGKVINEHSYYHNINEILLLPGIQLQVIDQNYPSNDLCVIHLKEIQSSSSSSPSYLQSPLTSSLTKFSTKQNKNKPHSAPLSSSTRHITNSSCGQRNKSLCTSSLCIPQTETKVTKKTTKSHENKMLKELINKERKKESIRFPKQVLNYDDMEIIADELISNKYWRIIYLWENYINEKHMLILMGGLKLNSTLICLNLDCNTLGDEGASILASILKTNTSLRTVYLNKNQVNDIGAQELASMLYVNRTLTHLELSSNSIGDDGIAAISNALKINNSLRTIYLNDNNITEVGAEYLAHMLQVNKALTDLQLSSNPIGDNGVNVIAHILQQNITLESLHIGQTIITIESMHEIGKMLEMNTMLKSLYLNNNNLGDDALMIIISSLMKNRTLTTLDITMNNLTDKSAHEFACLLKQKQTNLTNLIISQNPLGDMGISFIASALVNNTTLTKLIVESVEMTTEGVDQLSNMLCSNKTLRYLALNNNEIDDNCMNLLVDGLKYNKTLENLYMNNCNLKDKCVPLIIDIMKQNKTLIYIELVKNHLTEQGKMTINEAATLYKTCSIYLDFTFQRVH</sequence>
<proteinExistence type="inferred from homology"/>
<evidence type="ECO:0000313" key="9">
    <source>
        <dbReference type="EMBL" id="CAF0767473.1"/>
    </source>
</evidence>
<dbReference type="Gene3D" id="3.80.10.10">
    <property type="entry name" value="Ribonuclease Inhibitor"/>
    <property type="match status" value="3"/>
</dbReference>
<evidence type="ECO:0000256" key="7">
    <source>
        <dbReference type="RuleBase" id="RU361228"/>
    </source>
</evidence>
<dbReference type="PANTHER" id="PTHR24111:SF0">
    <property type="entry name" value="LEUCINE-RICH REPEAT-CONTAINING PROTEIN"/>
    <property type="match status" value="1"/>
</dbReference>
<evidence type="ECO:0000313" key="12">
    <source>
        <dbReference type="Proteomes" id="UP000663870"/>
    </source>
</evidence>
<evidence type="ECO:0000313" key="10">
    <source>
        <dbReference type="EMBL" id="CAF1468373.1"/>
    </source>
</evidence>
<evidence type="ECO:0000256" key="6">
    <source>
        <dbReference type="ARBA" id="ARBA00047597"/>
    </source>
</evidence>
<dbReference type="Proteomes" id="UP000663870">
    <property type="component" value="Unassembled WGS sequence"/>
</dbReference>
<dbReference type="EC" id="2.4.2.31" evidence="7"/>
<dbReference type="Pfam" id="PF01129">
    <property type="entry name" value="ART"/>
    <property type="match status" value="1"/>
</dbReference>
<keyword evidence="7" id="KW-0521">NADP</keyword>
<feature type="region of interest" description="Disordered" evidence="8">
    <location>
        <begin position="248"/>
        <end position="278"/>
    </location>
</feature>
<keyword evidence="5" id="KW-0677">Repeat</keyword>
<dbReference type="Gene3D" id="3.90.176.10">
    <property type="entry name" value="Toxin ADP-ribosyltransferase, Chain A, domain 1"/>
    <property type="match status" value="1"/>
</dbReference>
<feature type="compositionally biased region" description="Polar residues" evidence="8">
    <location>
        <begin position="262"/>
        <end position="278"/>
    </location>
</feature>
<evidence type="ECO:0000256" key="2">
    <source>
        <dbReference type="ARBA" id="ARBA00022676"/>
    </source>
</evidence>